<dbReference type="PANTHER" id="PTHR30337">
    <property type="entry name" value="COMPONENT OF ATP-DEPENDENT DSDNA EXONUCLEASE"/>
    <property type="match status" value="1"/>
</dbReference>
<accession>T0XZT4</accession>
<dbReference type="CDD" id="cd00840">
    <property type="entry name" value="MPP_Mre11_N"/>
    <property type="match status" value="1"/>
</dbReference>
<proteinExistence type="predicted"/>
<dbReference type="Gene3D" id="3.60.21.10">
    <property type="match status" value="1"/>
</dbReference>
<dbReference type="InterPro" id="IPR050535">
    <property type="entry name" value="DNA_Repair-Maintenance_Comp"/>
</dbReference>
<dbReference type="InterPro" id="IPR029052">
    <property type="entry name" value="Metallo-depent_PP-like"/>
</dbReference>
<name>T0XZT4_9ZZZZ</name>
<reference evidence="2" key="1">
    <citation type="submission" date="2013-08" db="EMBL/GenBank/DDBJ databases">
        <authorList>
            <person name="Mendez C."/>
            <person name="Richter M."/>
            <person name="Ferrer M."/>
            <person name="Sanchez J."/>
        </authorList>
    </citation>
    <scope>NUCLEOTIDE SEQUENCE</scope>
</reference>
<reference evidence="2" key="2">
    <citation type="journal article" date="2014" name="ISME J.">
        <title>Microbial stratification in low pH oxic and suboxic macroscopic growths along an acid mine drainage.</title>
        <authorList>
            <person name="Mendez-Garcia C."/>
            <person name="Mesa V."/>
            <person name="Sprenger R.R."/>
            <person name="Richter M."/>
            <person name="Diez M.S."/>
            <person name="Solano J."/>
            <person name="Bargiela R."/>
            <person name="Golyshina O.V."/>
            <person name="Manteca A."/>
            <person name="Ramos J.L."/>
            <person name="Gallego J.R."/>
            <person name="Llorente I."/>
            <person name="Martins Dos Santos V.A."/>
            <person name="Jensen O.N."/>
            <person name="Pelaez A.I."/>
            <person name="Sanchez J."/>
            <person name="Ferrer M."/>
        </authorList>
    </citation>
    <scope>NUCLEOTIDE SEQUENCE</scope>
</reference>
<dbReference type="EMBL" id="AUZY01012681">
    <property type="protein sequence ID" value="EQD28361.1"/>
    <property type="molecule type" value="Genomic_DNA"/>
</dbReference>
<gene>
    <name evidence="2" type="ORF">B1B_18897</name>
</gene>
<dbReference type="GO" id="GO:0016787">
    <property type="term" value="F:hydrolase activity"/>
    <property type="evidence" value="ECO:0007669"/>
    <property type="project" value="UniProtKB-KW"/>
</dbReference>
<protein>
    <submittedName>
        <fullName evidence="2">Metallophosphoesterase</fullName>
    </submittedName>
</protein>
<dbReference type="PANTHER" id="PTHR30337:SF0">
    <property type="entry name" value="NUCLEASE SBCCD SUBUNIT D"/>
    <property type="match status" value="1"/>
</dbReference>
<dbReference type="AlphaFoldDB" id="T0XZT4"/>
<organism evidence="2">
    <name type="scientific">mine drainage metagenome</name>
    <dbReference type="NCBI Taxonomy" id="410659"/>
    <lineage>
        <taxon>unclassified sequences</taxon>
        <taxon>metagenomes</taxon>
        <taxon>ecological metagenomes</taxon>
    </lineage>
</organism>
<dbReference type="InterPro" id="IPR041796">
    <property type="entry name" value="Mre11_N"/>
</dbReference>
<evidence type="ECO:0000256" key="1">
    <source>
        <dbReference type="ARBA" id="ARBA00022801"/>
    </source>
</evidence>
<dbReference type="SUPFAM" id="SSF56300">
    <property type="entry name" value="Metallo-dependent phosphatases"/>
    <property type="match status" value="1"/>
</dbReference>
<comment type="caution">
    <text evidence="2">The sequence shown here is derived from an EMBL/GenBank/DDBJ whole genome shotgun (WGS) entry which is preliminary data.</text>
</comment>
<sequence length="426" mass="45723">MASDQFVFAHLADAHVGAWPRDAKLRGLLRESVLRSIAQVRVEHAEFLLISGDLFHTPVPDPAEVAPVAAALRQLSIDGTRIYAIYGSHDYVAHKTSWLDVLAEAGAFAKVAPEAVRPEGARWTLPFLVDEPTGARIAGISGRSQGLDREYFAGVNSERFRAEPGFKIFQFHAAIEECLPPRLREHIHGIARADLPPGCAYYAGGHIHVMYEDEGPGGGLLVNPGAIFGTSTPDLVYRQEHPSTQGLAVVTVVRGRPSVRFFDPFPYSKLHIIDVSVTGRSGSEILTDIEVAARPYAGVGTNIIAHYTGTPSAAGLAALGVSESQRRFEELGMSLHPDVRDVAGVTAEATPALPESEIEAAGFAALSEETGPSAPWAAGPEGARRLRDLLQELALPRGEGESRTDYVEARVDGGSRLLGVRRVGPR</sequence>
<evidence type="ECO:0000313" key="2">
    <source>
        <dbReference type="EMBL" id="EQD28361.1"/>
    </source>
</evidence>
<keyword evidence="1" id="KW-0378">Hydrolase</keyword>